<evidence type="ECO:0000313" key="2">
    <source>
        <dbReference type="Proteomes" id="UP001732700"/>
    </source>
</evidence>
<name>A0ACD5US82_AVESA</name>
<dbReference type="EnsemblPlants" id="AVESA.00010b.r2.2CG0304650.1">
    <property type="protein sequence ID" value="AVESA.00010b.r2.2CG0304650.1.CDS"/>
    <property type="gene ID" value="AVESA.00010b.r2.2CG0304650"/>
</dbReference>
<proteinExistence type="predicted"/>
<reference evidence="1" key="2">
    <citation type="submission" date="2025-09" db="UniProtKB">
        <authorList>
            <consortium name="EnsemblPlants"/>
        </authorList>
    </citation>
    <scope>IDENTIFICATION</scope>
</reference>
<accession>A0ACD5US82</accession>
<sequence>MSTQTLAATPSGYLQHGSYSVVDLSPQHVFFPQALDIIIEDRKKKDLEDQKRQKVVEEIANNVKDVSVRSSEIVDHLKCMSSHVNQELAVRRDSREKDTEDQERQKAVELISSDLKDFTATSWVIAEHLESLSSCANEILQIKIEEREKRETEEKSQKEDANFLKECQSMLSDFVFFVLAFIPWILHKNEETPSTEYYCLTFSVSGLVLLGLAGYVLSHLARSSRWIKDVYWISGIAIMATILLVVYVLFELIPSSFHHMTAAFWVYLCLYLGVGLFLLMAWIHNICQA</sequence>
<reference evidence="1" key="1">
    <citation type="submission" date="2021-05" db="EMBL/GenBank/DDBJ databases">
        <authorList>
            <person name="Scholz U."/>
            <person name="Mascher M."/>
            <person name="Fiebig A."/>
        </authorList>
    </citation>
    <scope>NUCLEOTIDE SEQUENCE [LARGE SCALE GENOMIC DNA]</scope>
</reference>
<evidence type="ECO:0000313" key="1">
    <source>
        <dbReference type="EnsemblPlants" id="AVESA.00010b.r2.2CG0304650.1.CDS"/>
    </source>
</evidence>
<dbReference type="Proteomes" id="UP001732700">
    <property type="component" value="Chromosome 2C"/>
</dbReference>
<keyword evidence="2" id="KW-1185">Reference proteome</keyword>
<protein>
    <submittedName>
        <fullName evidence="1">Uncharacterized protein</fullName>
    </submittedName>
</protein>
<organism evidence="1 2">
    <name type="scientific">Avena sativa</name>
    <name type="common">Oat</name>
    <dbReference type="NCBI Taxonomy" id="4498"/>
    <lineage>
        <taxon>Eukaryota</taxon>
        <taxon>Viridiplantae</taxon>
        <taxon>Streptophyta</taxon>
        <taxon>Embryophyta</taxon>
        <taxon>Tracheophyta</taxon>
        <taxon>Spermatophyta</taxon>
        <taxon>Magnoliopsida</taxon>
        <taxon>Liliopsida</taxon>
        <taxon>Poales</taxon>
        <taxon>Poaceae</taxon>
        <taxon>BOP clade</taxon>
        <taxon>Pooideae</taxon>
        <taxon>Poodae</taxon>
        <taxon>Poeae</taxon>
        <taxon>Poeae Chloroplast Group 1 (Aveneae type)</taxon>
        <taxon>Aveninae</taxon>
        <taxon>Avena</taxon>
    </lineage>
</organism>